<evidence type="ECO:0008006" key="3">
    <source>
        <dbReference type="Google" id="ProtNLM"/>
    </source>
</evidence>
<proteinExistence type="predicted"/>
<evidence type="ECO:0000313" key="1">
    <source>
        <dbReference type="EMBL" id="MET1488725.1"/>
    </source>
</evidence>
<comment type="caution">
    <text evidence="1">The sequence shown here is derived from an EMBL/GenBank/DDBJ whole genome shotgun (WGS) entry which is preliminary data.</text>
</comment>
<accession>A0ABV2CLE0</accession>
<dbReference type="Gene3D" id="1.20.1260.10">
    <property type="match status" value="1"/>
</dbReference>
<evidence type="ECO:0000313" key="2">
    <source>
        <dbReference type="Proteomes" id="UP001548590"/>
    </source>
</evidence>
<dbReference type="Proteomes" id="UP001548590">
    <property type="component" value="Unassembled WGS sequence"/>
</dbReference>
<dbReference type="EMBL" id="JBEWLZ010000001">
    <property type="protein sequence ID" value="MET1488725.1"/>
    <property type="molecule type" value="Genomic_DNA"/>
</dbReference>
<sequence>MKETRRFLANMIVLEEETAAHCKRLAQVALDAGDDELEAFFQSLVETAQLDVTEALADGIERKHATFKPTPVSECLLAGPARQMRTGYSALLGVHCAVSCALALVRRNHGYYASIGASAKDAGLRSCASGFERERAGHISALEHWILRLTT</sequence>
<name>A0ABV2CLE0_9RHOO</name>
<reference evidence="1 2" key="1">
    <citation type="submission" date="2024-07" db="EMBL/GenBank/DDBJ databases">
        <title>Uliginosibacterium paludis KCTC:42655.</title>
        <authorList>
            <person name="Kim M.K."/>
        </authorList>
    </citation>
    <scope>NUCLEOTIDE SEQUENCE [LARGE SCALE GENOMIC DNA]</scope>
    <source>
        <strain evidence="1 2">KCTC 42655</strain>
    </source>
</reference>
<dbReference type="InterPro" id="IPR012347">
    <property type="entry name" value="Ferritin-like"/>
</dbReference>
<gene>
    <name evidence="1" type="ORF">ABVT11_02715</name>
</gene>
<protein>
    <recommendedName>
        <fullName evidence="3">DUF892 family protein</fullName>
    </recommendedName>
</protein>
<keyword evidence="2" id="KW-1185">Reference proteome</keyword>
<organism evidence="1 2">
    <name type="scientific">Uliginosibacterium paludis</name>
    <dbReference type="NCBI Taxonomy" id="1615952"/>
    <lineage>
        <taxon>Bacteria</taxon>
        <taxon>Pseudomonadati</taxon>
        <taxon>Pseudomonadota</taxon>
        <taxon>Betaproteobacteria</taxon>
        <taxon>Rhodocyclales</taxon>
        <taxon>Zoogloeaceae</taxon>
        <taxon>Uliginosibacterium</taxon>
    </lineage>
</organism>
<dbReference type="RefSeq" id="WP_345927098.1">
    <property type="nucleotide sequence ID" value="NZ_JBDIVF010000003.1"/>
</dbReference>